<feature type="domain" description="Tetrapyrrole biosynthesis uroporphyrinogen III synthase" evidence="2">
    <location>
        <begin position="45"/>
        <end position="178"/>
    </location>
</feature>
<sequence>MSSTSSTAAHAIPILLLKTRSQPDDTYEEHFSGPKPAGVDASIIHSFSPAFVPVLEHTPNARALSHLGNLLRTGELKRRYGGMIYTSQRAVEAWAEVVHAVENDPTSQRPSQRPQNDPPDPFADMELLTPFPIYVVGPATERALTTLTSQSTAVPHSPFNRLNPSIYGAHTGNGANLAAYILRHYEQLQREHHFTYFEAPRLPFIPLLGMSSQNYGRKRLEKDDPRLKKKPLLFLVGEVRRDVIPRTLAAAEDRIEVEEVEVYATRVMSMFQREFEGTCRRLDEKEKDRVRVVVVFSPQGSDIMLRGIGYLDENARPTERARKRWWQDGGAANGHARWVVVTIGPTTRDYLRDRCGIEPDASAEKPSPEGLRKEIEEFLNQKNVTL</sequence>
<evidence type="ECO:0000256" key="1">
    <source>
        <dbReference type="SAM" id="MobiDB-lite"/>
    </source>
</evidence>
<dbReference type="Proteomes" id="UP001345013">
    <property type="component" value="Unassembled WGS sequence"/>
</dbReference>
<dbReference type="Gene3D" id="3.40.50.10090">
    <property type="match status" value="2"/>
</dbReference>
<feature type="domain" description="Tetrapyrrole biosynthesis uroporphyrinogen III synthase" evidence="2">
    <location>
        <begin position="227"/>
        <end position="371"/>
    </location>
</feature>
<evidence type="ECO:0000313" key="4">
    <source>
        <dbReference type="Proteomes" id="UP001345013"/>
    </source>
</evidence>
<dbReference type="CDD" id="cd06578">
    <property type="entry name" value="HemD"/>
    <property type="match status" value="1"/>
</dbReference>
<organism evidence="3 4">
    <name type="scientific">Lithohypha guttulata</name>
    <dbReference type="NCBI Taxonomy" id="1690604"/>
    <lineage>
        <taxon>Eukaryota</taxon>
        <taxon>Fungi</taxon>
        <taxon>Dikarya</taxon>
        <taxon>Ascomycota</taxon>
        <taxon>Pezizomycotina</taxon>
        <taxon>Eurotiomycetes</taxon>
        <taxon>Chaetothyriomycetidae</taxon>
        <taxon>Chaetothyriales</taxon>
        <taxon>Trichomeriaceae</taxon>
        <taxon>Lithohypha</taxon>
    </lineage>
</organism>
<evidence type="ECO:0000259" key="2">
    <source>
        <dbReference type="Pfam" id="PF02602"/>
    </source>
</evidence>
<comment type="caution">
    <text evidence="3">The sequence shown here is derived from an EMBL/GenBank/DDBJ whole genome shotgun (WGS) entry which is preliminary data.</text>
</comment>
<evidence type="ECO:0000313" key="3">
    <source>
        <dbReference type="EMBL" id="KAK5099486.1"/>
    </source>
</evidence>
<dbReference type="PANTHER" id="PTHR12390">
    <property type="entry name" value="UROPORPHYRINOGEN III SYNTHASE"/>
    <property type="match status" value="1"/>
</dbReference>
<feature type="region of interest" description="Disordered" evidence="1">
    <location>
        <begin position="102"/>
        <end position="123"/>
    </location>
</feature>
<feature type="compositionally biased region" description="Polar residues" evidence="1">
    <location>
        <begin position="104"/>
        <end position="115"/>
    </location>
</feature>
<dbReference type="EMBL" id="JAVRRG010000010">
    <property type="protein sequence ID" value="KAK5099486.1"/>
    <property type="molecule type" value="Genomic_DNA"/>
</dbReference>
<gene>
    <name evidence="3" type="ORF">LTR24_001384</name>
</gene>
<dbReference type="Pfam" id="PF02602">
    <property type="entry name" value="HEM4"/>
    <property type="match status" value="2"/>
</dbReference>
<dbReference type="InterPro" id="IPR039793">
    <property type="entry name" value="UROS/Hem4"/>
</dbReference>
<dbReference type="InterPro" id="IPR036108">
    <property type="entry name" value="4pyrrol_syn_uPrphyn_synt_sf"/>
</dbReference>
<dbReference type="InterPro" id="IPR003754">
    <property type="entry name" value="4pyrrol_synth_uPrphyn_synth"/>
</dbReference>
<dbReference type="SUPFAM" id="SSF69618">
    <property type="entry name" value="HemD-like"/>
    <property type="match status" value="2"/>
</dbReference>
<name>A0ABR0KLS2_9EURO</name>
<dbReference type="PANTHER" id="PTHR12390:SF0">
    <property type="entry name" value="UROPORPHYRINOGEN-III SYNTHASE"/>
    <property type="match status" value="1"/>
</dbReference>
<proteinExistence type="predicted"/>
<accession>A0ABR0KLS2</accession>
<protein>
    <recommendedName>
        <fullName evidence="2">Tetrapyrrole biosynthesis uroporphyrinogen III synthase domain-containing protein</fullName>
    </recommendedName>
</protein>
<keyword evidence="4" id="KW-1185">Reference proteome</keyword>
<reference evidence="3 4" key="1">
    <citation type="submission" date="2023-08" db="EMBL/GenBank/DDBJ databases">
        <title>Black Yeasts Isolated from many extreme environments.</title>
        <authorList>
            <person name="Coleine C."/>
            <person name="Stajich J.E."/>
            <person name="Selbmann L."/>
        </authorList>
    </citation>
    <scope>NUCLEOTIDE SEQUENCE [LARGE SCALE GENOMIC DNA]</scope>
    <source>
        <strain evidence="3 4">CCFEE 5885</strain>
    </source>
</reference>